<feature type="region of interest" description="Disordered" evidence="1">
    <location>
        <begin position="153"/>
        <end position="173"/>
    </location>
</feature>
<keyword evidence="5" id="KW-1185">Reference proteome</keyword>
<feature type="region of interest" description="Disordered" evidence="1">
    <location>
        <begin position="466"/>
        <end position="506"/>
    </location>
</feature>
<name>A0A2P5BLH7_PARAD</name>
<evidence type="ECO:0000256" key="1">
    <source>
        <dbReference type="SAM" id="MobiDB-lite"/>
    </source>
</evidence>
<feature type="compositionally biased region" description="Polar residues" evidence="1">
    <location>
        <begin position="223"/>
        <end position="235"/>
    </location>
</feature>
<dbReference type="Proteomes" id="UP000237105">
    <property type="component" value="Unassembled WGS sequence"/>
</dbReference>
<feature type="region of interest" description="Disordered" evidence="1">
    <location>
        <begin position="216"/>
        <end position="293"/>
    </location>
</feature>
<sequence>MASLTPGVLSKLLNNAANKDVRVTGGHRSALLQVIEILPSLAGADDDDDGDPWRSRGFFLKVSDSVHSAYVSISDQDLDLVYNDEIQLGQFVYVTRLDSATPVPILRGLKPVPKRRPSPCVGNPIDLVTSDLLPLPGVGTHFGFSKPKSKIPKIGGGKNVVEKGGSERRDSKNNAIVKTKARNSALKSGTLVKTSPGKGMSFEGLELRRLSLDSARKAWDHSPTCNDTSQRTSSRFKSKQVPASVVSDKGASTPRKTSSLKRPNLSISPLKNKNDSLSPLLTKKSSKKELKSLREGPAPIRLVKVPLTNRTWSEQRISWDVLPQTITELGKQAVHHRNAALLAAARSLEEASAAEGVIRCMWIFSEVCESSQKSSAGSLVLKFLDLNQKMQSVATGVDSLLNSSLPGADSSSSCSASTNATSWIKAAIGTNLSTFNLFRKQENDEILNGEKCHYVVLENASAEVNFESPPPASKHSNRNHGTLLSDSIAKGSQSGSGRFSSAARKSTTERDGLSKVSKLNEVASLAQKLLLASREWFLKYLEDSLNIGFGMKREEGSPDVASLLGQLKRVNHWLDNLVMSGACEGGRIDCLRKKLYGFLLEHVDSAVATSQ</sequence>
<dbReference type="InterPro" id="IPR048297">
    <property type="entry name" value="DUF936_dom_pln"/>
</dbReference>
<organism evidence="4 5">
    <name type="scientific">Parasponia andersonii</name>
    <name type="common">Sponia andersonii</name>
    <dbReference type="NCBI Taxonomy" id="3476"/>
    <lineage>
        <taxon>Eukaryota</taxon>
        <taxon>Viridiplantae</taxon>
        <taxon>Streptophyta</taxon>
        <taxon>Embryophyta</taxon>
        <taxon>Tracheophyta</taxon>
        <taxon>Spermatophyta</taxon>
        <taxon>Magnoliopsida</taxon>
        <taxon>eudicotyledons</taxon>
        <taxon>Gunneridae</taxon>
        <taxon>Pentapetalae</taxon>
        <taxon>rosids</taxon>
        <taxon>fabids</taxon>
        <taxon>Rosales</taxon>
        <taxon>Cannabaceae</taxon>
        <taxon>Parasponia</taxon>
    </lineage>
</organism>
<feature type="compositionally biased region" description="Polar residues" evidence="1">
    <location>
        <begin position="479"/>
        <end position="505"/>
    </location>
</feature>
<evidence type="ECO:0000259" key="3">
    <source>
        <dbReference type="Pfam" id="PF21647"/>
    </source>
</evidence>
<evidence type="ECO:0000313" key="5">
    <source>
        <dbReference type="Proteomes" id="UP000237105"/>
    </source>
</evidence>
<dbReference type="EMBL" id="JXTB01000257">
    <property type="protein sequence ID" value="PON49651.1"/>
    <property type="molecule type" value="Genomic_DNA"/>
</dbReference>
<dbReference type="STRING" id="3476.A0A2P5BLH7"/>
<feature type="compositionally biased region" description="Polar residues" evidence="1">
    <location>
        <begin position="254"/>
        <end position="271"/>
    </location>
</feature>
<protein>
    <submittedName>
        <fullName evidence="4">Uncharacterized protein</fullName>
    </submittedName>
</protein>
<feature type="compositionally biased region" description="Basic and acidic residues" evidence="1">
    <location>
        <begin position="160"/>
        <end position="172"/>
    </location>
</feature>
<dbReference type="OrthoDB" id="1888344at2759"/>
<dbReference type="Pfam" id="PF06075">
    <property type="entry name" value="DUF936"/>
    <property type="match status" value="1"/>
</dbReference>
<reference evidence="5" key="1">
    <citation type="submission" date="2016-06" db="EMBL/GenBank/DDBJ databases">
        <title>Parallel loss of symbiosis genes in relatives of nitrogen-fixing non-legume Parasponia.</title>
        <authorList>
            <person name="Van Velzen R."/>
            <person name="Holmer R."/>
            <person name="Bu F."/>
            <person name="Rutten L."/>
            <person name="Van Zeijl A."/>
            <person name="Liu W."/>
            <person name="Santuari L."/>
            <person name="Cao Q."/>
            <person name="Sharma T."/>
            <person name="Shen D."/>
            <person name="Roswanjaya Y."/>
            <person name="Wardhani T."/>
            <person name="Kalhor M.S."/>
            <person name="Jansen J."/>
            <person name="Van den Hoogen J."/>
            <person name="Gungor B."/>
            <person name="Hartog M."/>
            <person name="Hontelez J."/>
            <person name="Verver J."/>
            <person name="Yang W.-C."/>
            <person name="Schijlen E."/>
            <person name="Repin R."/>
            <person name="Schilthuizen M."/>
            <person name="Schranz E."/>
            <person name="Heidstra R."/>
            <person name="Miyata K."/>
            <person name="Fedorova E."/>
            <person name="Kohlen W."/>
            <person name="Bisseling T."/>
            <person name="Smit S."/>
            <person name="Geurts R."/>
        </authorList>
    </citation>
    <scope>NUCLEOTIDE SEQUENCE [LARGE SCALE GENOMIC DNA]</scope>
    <source>
        <strain evidence="5">cv. WU1-14</strain>
    </source>
</reference>
<dbReference type="AlphaFoldDB" id="A0A2P5BLH7"/>
<dbReference type="PANTHER" id="PTHR31928:SF7">
    <property type="entry name" value="FACTOR 1-DELTA, PUTATIVE (DUF936)-RELATED"/>
    <property type="match status" value="1"/>
</dbReference>
<feature type="domain" description="DUF936" evidence="2">
    <location>
        <begin position="4"/>
        <end position="128"/>
    </location>
</feature>
<evidence type="ECO:0000313" key="4">
    <source>
        <dbReference type="EMBL" id="PON49651.1"/>
    </source>
</evidence>
<feature type="domain" description="DUF6857" evidence="3">
    <location>
        <begin position="307"/>
        <end position="609"/>
    </location>
</feature>
<dbReference type="PANTHER" id="PTHR31928">
    <property type="entry name" value="EXPRESSED PROTEIN"/>
    <property type="match status" value="1"/>
</dbReference>
<dbReference type="InterPro" id="IPR049172">
    <property type="entry name" value="DUF6857_pln"/>
</dbReference>
<comment type="caution">
    <text evidence="4">The sequence shown here is derived from an EMBL/GenBank/DDBJ whole genome shotgun (WGS) entry which is preliminary data.</text>
</comment>
<dbReference type="Pfam" id="PF21647">
    <property type="entry name" value="DUF6857"/>
    <property type="match status" value="1"/>
</dbReference>
<dbReference type="InterPro" id="IPR010341">
    <property type="entry name" value="DUF936_pln"/>
</dbReference>
<gene>
    <name evidence="4" type="ORF">PanWU01x14_228840</name>
</gene>
<accession>A0A2P5BLH7</accession>
<evidence type="ECO:0000259" key="2">
    <source>
        <dbReference type="Pfam" id="PF06075"/>
    </source>
</evidence>
<proteinExistence type="predicted"/>